<dbReference type="EMBL" id="GBXM01074085">
    <property type="protein sequence ID" value="JAH34492.1"/>
    <property type="molecule type" value="Transcribed_RNA"/>
</dbReference>
<accession>A0A0E9RZZ7</accession>
<protein>
    <submittedName>
        <fullName evidence="1">Uncharacterized protein</fullName>
    </submittedName>
</protein>
<reference evidence="1" key="1">
    <citation type="submission" date="2014-11" db="EMBL/GenBank/DDBJ databases">
        <authorList>
            <person name="Amaro Gonzalez C."/>
        </authorList>
    </citation>
    <scope>NUCLEOTIDE SEQUENCE</scope>
</reference>
<organism evidence="1">
    <name type="scientific">Anguilla anguilla</name>
    <name type="common">European freshwater eel</name>
    <name type="synonym">Muraena anguilla</name>
    <dbReference type="NCBI Taxonomy" id="7936"/>
    <lineage>
        <taxon>Eukaryota</taxon>
        <taxon>Metazoa</taxon>
        <taxon>Chordata</taxon>
        <taxon>Craniata</taxon>
        <taxon>Vertebrata</taxon>
        <taxon>Euteleostomi</taxon>
        <taxon>Actinopterygii</taxon>
        <taxon>Neopterygii</taxon>
        <taxon>Teleostei</taxon>
        <taxon>Anguilliformes</taxon>
        <taxon>Anguillidae</taxon>
        <taxon>Anguilla</taxon>
    </lineage>
</organism>
<name>A0A0E9RZZ7_ANGAN</name>
<proteinExistence type="predicted"/>
<sequence>MIAKNGKKQIKKYFCFVNILGLLQRIF</sequence>
<reference evidence="1" key="2">
    <citation type="journal article" date="2015" name="Fish Shellfish Immunol.">
        <title>Early steps in the European eel (Anguilla anguilla)-Vibrio vulnificus interaction in the gills: Role of the RtxA13 toxin.</title>
        <authorList>
            <person name="Callol A."/>
            <person name="Pajuelo D."/>
            <person name="Ebbesson L."/>
            <person name="Teles M."/>
            <person name="MacKenzie S."/>
            <person name="Amaro C."/>
        </authorList>
    </citation>
    <scope>NUCLEOTIDE SEQUENCE</scope>
</reference>
<evidence type="ECO:0000313" key="1">
    <source>
        <dbReference type="EMBL" id="JAH34492.1"/>
    </source>
</evidence>
<dbReference type="AlphaFoldDB" id="A0A0E9RZZ7"/>